<sequence>MTDHPRQNPPSYMRSLSDSVIIRCSLGTVAEYPDDPGEWGDRDAIARLWSGDIIREAVLLASPVLAAEVDKLLSSPGTGTPEKKRKRLHKSLLKYALRLSTRCTPFGMFAGVAVLPVGDGEPMLGKSHIRHVRAAGAVTRRLVEEMRAMPQARLHPNPALIERADRLVVTVMRGIDETHTLASIRATGPARLAIDAATGTAARLDIERRVAVAYPAAGSLKVQKLVDDLLQAEVLLCEAEHSAFDADPLARVPGAAEMRAALARYAEASDPVGDGSLDSLLQLCSAEDTQRDVHVDVELDASGKVSESVVDAACDAMTSLAATMAHLPATPALDEFSAAFLERYGNTRVPFLTAVDEELGIGYPRTYETVAPPARAADDDPAADRRRDLIARLLRRAASGVVELTDTDLASFPAPEGMPGSFDLILGLHREPAGLRATINGIGFPGGSAAGRFTAVIPRVREHAQRCVDVDTAWWSNNTGGRGILCGVDYIAGTDSINEVAATAPLYSVTLAVNARPHLPSGPVLTLADVYLGHADGRVRTVLADGTPASVRQLNMATTRASAKAIRLLREISDAGIRLPFWSWGEAEAILNHLPAVRYRGVTLAEERWRYPETADRTQVALRDWLADTGVSRYIRIGPHDNQLHLDTKHPAHLELLLDEISAGNRWLFRAPGPDQMGVVRDDRAAAHPAEVVVTVVAPGTSRVEPDLTNYPLHDPADDEHRLLAPGGEWTAFTISAARGSHDRTLLAFADAFPQLAGAWYFVRYRENDRDQLRMRVQRPIGELSDVLAWMAEARLAGRIGDYTIPVYHRELERYGGTRSFPCYERLFCLETAQIVAMLPIVDPNSPTPAISAPLIRPGVEAAAGVLTQWLDGLDPSRAHAGEVIDVAVENYSRELGTAVHKIKTGLRKQHPRIKADNDLGAVLRAFWADPAQRDAVMTPDVLQSASHLLCVRLGLQRHEEFAAIWMVKTERNRRERSTTRP</sequence>
<dbReference type="NCBIfam" id="TIGR03891">
    <property type="entry name" value="thiopep_ocin"/>
    <property type="match status" value="1"/>
</dbReference>
<dbReference type="Proteomes" id="UP000199251">
    <property type="component" value="Unassembled WGS sequence"/>
</dbReference>
<evidence type="ECO:0000313" key="3">
    <source>
        <dbReference type="EMBL" id="CQD13394.1"/>
    </source>
</evidence>
<dbReference type="Pfam" id="PF04738">
    <property type="entry name" value="Lant_dehydr_N"/>
    <property type="match status" value="1"/>
</dbReference>
<protein>
    <submittedName>
        <fullName evidence="3">Uncharacterized protein</fullName>
    </submittedName>
</protein>
<dbReference type="OrthoDB" id="1273722at2"/>
<dbReference type="InterPro" id="IPR023809">
    <property type="entry name" value="Thiopep_bacteriocin_synth_dom"/>
</dbReference>
<evidence type="ECO:0000313" key="4">
    <source>
        <dbReference type="Proteomes" id="UP000199251"/>
    </source>
</evidence>
<feature type="domain" description="Thiopeptide-type bacteriocin biosynthesis" evidence="2">
    <location>
        <begin position="730"/>
        <end position="965"/>
    </location>
</feature>
<dbReference type="RefSeq" id="WP_090601699.1">
    <property type="nucleotide sequence ID" value="NZ_CTEE01000001.1"/>
</dbReference>
<gene>
    <name evidence="3" type="ORF">BN1232_02634</name>
</gene>
<dbReference type="Pfam" id="PF14028">
    <property type="entry name" value="Lant_dehydr_C"/>
    <property type="match status" value="1"/>
</dbReference>
<evidence type="ECO:0000259" key="2">
    <source>
        <dbReference type="Pfam" id="PF14028"/>
    </source>
</evidence>
<dbReference type="STRING" id="141349.BN1232_02634"/>
<dbReference type="InterPro" id="IPR006827">
    <property type="entry name" value="Lant_deHydtase_N"/>
</dbReference>
<accession>A0A0E4CN96</accession>
<dbReference type="AlphaFoldDB" id="A0A0E4CN96"/>
<proteinExistence type="predicted"/>
<dbReference type="EMBL" id="CTEE01000001">
    <property type="protein sequence ID" value="CQD13394.1"/>
    <property type="molecule type" value="Genomic_DNA"/>
</dbReference>
<evidence type="ECO:0000259" key="1">
    <source>
        <dbReference type="Pfam" id="PF04738"/>
    </source>
</evidence>
<organism evidence="3 4">
    <name type="scientific">Mycobacterium lentiflavum</name>
    <dbReference type="NCBI Taxonomy" id="141349"/>
    <lineage>
        <taxon>Bacteria</taxon>
        <taxon>Bacillati</taxon>
        <taxon>Actinomycetota</taxon>
        <taxon>Actinomycetes</taxon>
        <taxon>Mycobacteriales</taxon>
        <taxon>Mycobacteriaceae</taxon>
        <taxon>Mycobacterium</taxon>
        <taxon>Mycobacterium simiae complex</taxon>
    </lineage>
</organism>
<name>A0A0E4CN96_MYCLN</name>
<feature type="domain" description="Lantibiotic dehydratase N-terminal" evidence="1">
    <location>
        <begin position="53"/>
        <end position="657"/>
    </location>
</feature>
<reference evidence="3 4" key="1">
    <citation type="submission" date="2015-03" db="EMBL/GenBank/DDBJ databases">
        <authorList>
            <person name="Urmite Genomes"/>
        </authorList>
    </citation>
    <scope>NUCLEOTIDE SEQUENCE [LARGE SCALE GENOMIC DNA]</scope>
    <source>
        <strain evidence="3 4">CSUR P1491</strain>
    </source>
</reference>